<feature type="non-terminal residue" evidence="1">
    <location>
        <position position="1"/>
    </location>
</feature>
<protein>
    <submittedName>
        <fullName evidence="1">Uncharacterized protein</fullName>
    </submittedName>
</protein>
<accession>A0A163J3J6</accession>
<dbReference type="EMBL" id="LT551498">
    <property type="protein sequence ID" value="SAL96945.1"/>
    <property type="molecule type" value="Genomic_DNA"/>
</dbReference>
<gene>
    <name evidence="1" type="primary">ABSGL_02401.1 scaffold 3428</name>
</gene>
<evidence type="ECO:0000313" key="1">
    <source>
        <dbReference type="EMBL" id="SAL96945.1"/>
    </source>
</evidence>
<reference evidence="1" key="1">
    <citation type="submission" date="2016-04" db="EMBL/GenBank/DDBJ databases">
        <authorList>
            <person name="Evans L.H."/>
            <person name="Alamgir A."/>
            <person name="Owens N."/>
            <person name="Weber N.D."/>
            <person name="Virtaneva K."/>
            <person name="Barbian K."/>
            <person name="Babar A."/>
            <person name="Rosenke K."/>
        </authorList>
    </citation>
    <scope>NUCLEOTIDE SEQUENCE [LARGE SCALE GENOMIC DNA]</scope>
    <source>
        <strain evidence="1">CBS 101.48</strain>
    </source>
</reference>
<evidence type="ECO:0000313" key="2">
    <source>
        <dbReference type="Proteomes" id="UP000078561"/>
    </source>
</evidence>
<proteinExistence type="predicted"/>
<name>A0A163J3J6_ABSGL</name>
<organism evidence="1">
    <name type="scientific">Absidia glauca</name>
    <name type="common">Pin mould</name>
    <dbReference type="NCBI Taxonomy" id="4829"/>
    <lineage>
        <taxon>Eukaryota</taxon>
        <taxon>Fungi</taxon>
        <taxon>Fungi incertae sedis</taxon>
        <taxon>Mucoromycota</taxon>
        <taxon>Mucoromycotina</taxon>
        <taxon>Mucoromycetes</taxon>
        <taxon>Mucorales</taxon>
        <taxon>Cunninghamellaceae</taxon>
        <taxon>Absidia</taxon>
    </lineage>
</organism>
<dbReference type="AlphaFoldDB" id="A0A163J3J6"/>
<sequence>KLAPKLKDVYALYQTEGSPAGGHNSTLNVGTLVNNIDYLEQQNLGTLGPSESARNNNDCDDDTTKDIIRGLFLDDENNITLKKKTKTHNYLGLQQYTTSPNKPRLDDDDVTTLRGGSLPLSLSSESSTSLPSLSLSHSSDIMVTKSFVGFNTIFVMSAVTLRGGGAETQTSVMINLTRVKDKI</sequence>
<keyword evidence="2" id="KW-1185">Reference proteome</keyword>
<dbReference type="Proteomes" id="UP000078561">
    <property type="component" value="Unassembled WGS sequence"/>
</dbReference>
<dbReference type="InParanoid" id="A0A163J3J6"/>